<evidence type="ECO:0000256" key="1">
    <source>
        <dbReference type="ARBA" id="ARBA00022512"/>
    </source>
</evidence>
<evidence type="ECO:0000259" key="8">
    <source>
        <dbReference type="PROSITE" id="PS50847"/>
    </source>
</evidence>
<evidence type="ECO:0000256" key="4">
    <source>
        <dbReference type="ARBA" id="ARBA00023088"/>
    </source>
</evidence>
<organism evidence="9 10">
    <name type="scientific">Streptococcus gallinaceus</name>
    <dbReference type="NCBI Taxonomy" id="165758"/>
    <lineage>
        <taxon>Bacteria</taxon>
        <taxon>Bacillati</taxon>
        <taxon>Bacillota</taxon>
        <taxon>Bacilli</taxon>
        <taxon>Lactobacillales</taxon>
        <taxon>Streptococcaceae</taxon>
        <taxon>Streptococcus</taxon>
    </lineage>
</organism>
<dbReference type="Gene3D" id="2.60.120.260">
    <property type="entry name" value="Galactose-binding domain-like"/>
    <property type="match status" value="2"/>
</dbReference>
<dbReference type="Proteomes" id="UP001549055">
    <property type="component" value="Unassembled WGS sequence"/>
</dbReference>
<accession>A0ABV2JI34</accession>
<evidence type="ECO:0000256" key="2">
    <source>
        <dbReference type="ARBA" id="ARBA00022525"/>
    </source>
</evidence>
<feature type="signal peptide" evidence="7">
    <location>
        <begin position="1"/>
        <end position="24"/>
    </location>
</feature>
<dbReference type="EMBL" id="JBEPMK010000001">
    <property type="protein sequence ID" value="MET3643569.1"/>
    <property type="molecule type" value="Genomic_DNA"/>
</dbReference>
<dbReference type="RefSeq" id="WP_354279608.1">
    <property type="nucleotide sequence ID" value="NZ_JBEPMK010000001.1"/>
</dbReference>
<keyword evidence="3 7" id="KW-0732">Signal</keyword>
<dbReference type="PANTHER" id="PTHR13246:SF1">
    <property type="entry name" value="CYTOSOLIC ENDO-BETA-N-ACETYLGLUCOSAMINIDASE"/>
    <property type="match status" value="1"/>
</dbReference>
<keyword evidence="6" id="KW-0812">Transmembrane</keyword>
<dbReference type="Gene3D" id="3.20.20.80">
    <property type="entry name" value="Glycosidases"/>
    <property type="match status" value="1"/>
</dbReference>
<dbReference type="InterPro" id="IPR032979">
    <property type="entry name" value="ENGase"/>
</dbReference>
<feature type="region of interest" description="Disordered" evidence="5">
    <location>
        <begin position="29"/>
        <end position="137"/>
    </location>
</feature>
<feature type="compositionally biased region" description="Basic and acidic residues" evidence="5">
    <location>
        <begin position="74"/>
        <end position="96"/>
    </location>
</feature>
<feature type="compositionally biased region" description="Basic and acidic residues" evidence="5">
    <location>
        <begin position="115"/>
        <end position="137"/>
    </location>
</feature>
<reference evidence="9 10" key="1">
    <citation type="submission" date="2024-06" db="EMBL/GenBank/DDBJ databases">
        <title>Genomic Encyclopedia of Type Strains, Phase IV (KMG-IV): sequencing the most valuable type-strain genomes for metagenomic binning, comparative biology and taxonomic classification.</title>
        <authorList>
            <person name="Goeker M."/>
        </authorList>
    </citation>
    <scope>NUCLEOTIDE SEQUENCE [LARGE SCALE GENOMIC DNA]</scope>
    <source>
        <strain evidence="9 10">DSM 15349</strain>
    </source>
</reference>
<protein>
    <submittedName>
        <fullName evidence="9">LPXTG-motif cell wall-anchored protein</fullName>
    </submittedName>
</protein>
<feature type="domain" description="Gram-positive cocci surface proteins LPxTG" evidence="8">
    <location>
        <begin position="1193"/>
        <end position="1223"/>
    </location>
</feature>
<feature type="compositionally biased region" description="Low complexity" evidence="5">
    <location>
        <begin position="97"/>
        <end position="112"/>
    </location>
</feature>
<dbReference type="Pfam" id="PF21910">
    <property type="entry name" value="GH85_C"/>
    <property type="match status" value="1"/>
</dbReference>
<dbReference type="Gene3D" id="2.60.40.10">
    <property type="entry name" value="Immunoglobulins"/>
    <property type="match status" value="1"/>
</dbReference>
<feature type="compositionally biased region" description="Basic and acidic residues" evidence="5">
    <location>
        <begin position="1159"/>
        <end position="1168"/>
    </location>
</feature>
<gene>
    <name evidence="9" type="ORF">ABID27_000186</name>
</gene>
<sequence>MTLKKMLVLGVSSLSLIALNQALAQDILAEEHQPDRSVTAVTTTKEGEKPVSTEETLAPETLSETTDEPSDVNGGDKDGVDKEEDKPASADAKKTEPTPTDSATATTTDTASKPAESDKTTEEVIDAERTSSIRPKEVKFKTNDDILDWQPDARPDDAINKASVPLAKREKGEIINPLASKDAKVQAVSLMNSKNSNHASVGGDDFKTYAFDYWQYVDSMVFWDGPVPSPDVIDAAHRNGVPIYGTLFFNWSDSQEDQDKILDFIKEDSAGSKTFPIARKIVDIAKYYGFDGYFINQETSGWGLAGKAEQMRQFMLYTKAYAKEQHYPIGISWYDAMSNSGYRNHINGVSKANDTFVKPDTNGELPSDHFFVNFNWSKSTNNETIETMKEHGRNPYDAYAGLELQKSSYKTYINRAALIGKDKKILLSLGLYTPDSILGRSKDGADYHEQEGIFWVGEGGNPKTADDSHEWSAIARFVVDKTPITSPLFNTYFNTGHGKQWFVDGKVSKKDSWNYRSISEVLPTWRWWIEAKKSALKGKYDFDDALNGGNSIQFSGKLEENNRNDIMLYSTNFTATDKTKLKIALKGGQGANLKVAVSTAADYAKNSFKEFTLTPGQDWTASVVDLSSLANQKIFAIKLIIANKETTEDFNLHVGQLAIYENDQQPAAPASAKVKDQRLVNAQEAEAIVQVTPSEKTAYYEVYQQYGDQWQILTASSNPTIYLSKVTRPADSKGMKQTLKVIAVGQNGQRSEATTFDFDWTMETADTSLPKPRAENVVLGAVVTGSSHPTTDGSEQETSMLNGTITSNSDKWCIDAYQAHVDIKLTTVRTIKRWVVEHAGAGGESVADGKMNTRDFDLYYKDMETGEWKLAHKVRGNKDHVTDVRLDKPITAQEWRLDVVTRDNGSPWGAIRIYNWKMYEEFDDESLNIPMSHAYAKIMKDNKLQVAFTDVKKGLTVSLYKDRLGTQKVASMTTTEDGRLVMPAIDTENLGDLIYYRTKEEGKEESNILAIRFRKSKETPTPVKPDTPKNTVTAKTLVDPATHVSVRVSEEDSSTINSLRVRPISDKASLANMDYDLYDIELLDKDDQVTNIQKPALVQLPIDEGKTVASVFYLSENGEKISLPFTQDGQTLTFFAAHFSQYGIVYKTETTRTPAQDTPSDKTDKPETKTTPLAMKPAEKATVNLVTSEKESLPKTGSQSSLLLSLLGVFLGILAFLFKRKAD</sequence>
<keyword evidence="2" id="KW-0964">Secreted</keyword>
<proteinExistence type="predicted"/>
<feature type="region of interest" description="Disordered" evidence="5">
    <location>
        <begin position="1150"/>
        <end position="1176"/>
    </location>
</feature>
<evidence type="ECO:0000313" key="9">
    <source>
        <dbReference type="EMBL" id="MET3643569.1"/>
    </source>
</evidence>
<evidence type="ECO:0000256" key="6">
    <source>
        <dbReference type="SAM" id="Phobius"/>
    </source>
</evidence>
<evidence type="ECO:0000256" key="3">
    <source>
        <dbReference type="ARBA" id="ARBA00022729"/>
    </source>
</evidence>
<dbReference type="InterPro" id="IPR054110">
    <property type="entry name" value="EndoD-like_D2"/>
</dbReference>
<evidence type="ECO:0000256" key="7">
    <source>
        <dbReference type="SAM" id="SignalP"/>
    </source>
</evidence>
<dbReference type="PANTHER" id="PTHR13246">
    <property type="entry name" value="ENDO BETA N-ACETYLGLUCOSAMINIDASE"/>
    <property type="match status" value="1"/>
</dbReference>
<keyword evidence="1" id="KW-0134">Cell wall</keyword>
<dbReference type="InterPro" id="IPR013783">
    <property type="entry name" value="Ig-like_fold"/>
</dbReference>
<dbReference type="InterPro" id="IPR005201">
    <property type="entry name" value="TIM_ENGase"/>
</dbReference>
<dbReference type="PROSITE" id="PS50847">
    <property type="entry name" value="GRAM_POS_ANCHORING"/>
    <property type="match status" value="1"/>
</dbReference>
<dbReference type="Pfam" id="PF03644">
    <property type="entry name" value="Glyco_hydro_85"/>
    <property type="match status" value="1"/>
</dbReference>
<feature type="transmembrane region" description="Helical" evidence="6">
    <location>
        <begin position="1200"/>
        <end position="1218"/>
    </location>
</feature>
<feature type="chain" id="PRO_5046986644" evidence="7">
    <location>
        <begin position="25"/>
        <end position="1223"/>
    </location>
</feature>
<evidence type="ECO:0000256" key="5">
    <source>
        <dbReference type="SAM" id="MobiDB-lite"/>
    </source>
</evidence>
<name>A0ABV2JI34_9STRE</name>
<keyword evidence="4" id="KW-0572">Peptidoglycan-anchor</keyword>
<dbReference type="NCBIfam" id="TIGR01167">
    <property type="entry name" value="LPXTG_anchor"/>
    <property type="match status" value="1"/>
</dbReference>
<evidence type="ECO:0000313" key="10">
    <source>
        <dbReference type="Proteomes" id="UP001549055"/>
    </source>
</evidence>
<keyword evidence="6" id="KW-1133">Transmembrane helix</keyword>
<keyword evidence="6" id="KW-0472">Membrane</keyword>
<keyword evidence="10" id="KW-1185">Reference proteome</keyword>
<dbReference type="Pfam" id="PF00746">
    <property type="entry name" value="Gram_pos_anchor"/>
    <property type="match status" value="1"/>
</dbReference>
<comment type="caution">
    <text evidence="9">The sequence shown here is derived from an EMBL/GenBank/DDBJ whole genome shotgun (WGS) entry which is preliminary data.</text>
</comment>
<dbReference type="InterPro" id="IPR019931">
    <property type="entry name" value="LPXTG_anchor"/>
</dbReference>